<dbReference type="EMBL" id="GBXM01037768">
    <property type="protein sequence ID" value="JAH70809.1"/>
    <property type="molecule type" value="Transcribed_RNA"/>
</dbReference>
<evidence type="ECO:0000256" key="1">
    <source>
        <dbReference type="SAM" id="MobiDB-lite"/>
    </source>
</evidence>
<proteinExistence type="predicted"/>
<name>A0A0E9UY81_ANGAN</name>
<evidence type="ECO:0000313" key="2">
    <source>
        <dbReference type="EMBL" id="JAH70809.1"/>
    </source>
</evidence>
<reference evidence="2" key="2">
    <citation type="journal article" date="2015" name="Fish Shellfish Immunol.">
        <title>Early steps in the European eel (Anguilla anguilla)-Vibrio vulnificus interaction in the gills: Role of the RtxA13 toxin.</title>
        <authorList>
            <person name="Callol A."/>
            <person name="Pajuelo D."/>
            <person name="Ebbesson L."/>
            <person name="Teles M."/>
            <person name="MacKenzie S."/>
            <person name="Amaro C."/>
        </authorList>
    </citation>
    <scope>NUCLEOTIDE SEQUENCE</scope>
</reference>
<feature type="region of interest" description="Disordered" evidence="1">
    <location>
        <begin position="1"/>
        <end position="25"/>
    </location>
</feature>
<reference evidence="2" key="1">
    <citation type="submission" date="2014-11" db="EMBL/GenBank/DDBJ databases">
        <authorList>
            <person name="Amaro Gonzalez C."/>
        </authorList>
    </citation>
    <scope>NUCLEOTIDE SEQUENCE</scope>
</reference>
<sequence length="25" mass="2857">MQKHSNPPNSQAYRPFTRDPGVSNQ</sequence>
<dbReference type="AlphaFoldDB" id="A0A0E9UY81"/>
<organism evidence="2">
    <name type="scientific">Anguilla anguilla</name>
    <name type="common">European freshwater eel</name>
    <name type="synonym">Muraena anguilla</name>
    <dbReference type="NCBI Taxonomy" id="7936"/>
    <lineage>
        <taxon>Eukaryota</taxon>
        <taxon>Metazoa</taxon>
        <taxon>Chordata</taxon>
        <taxon>Craniata</taxon>
        <taxon>Vertebrata</taxon>
        <taxon>Euteleostomi</taxon>
        <taxon>Actinopterygii</taxon>
        <taxon>Neopterygii</taxon>
        <taxon>Teleostei</taxon>
        <taxon>Anguilliformes</taxon>
        <taxon>Anguillidae</taxon>
        <taxon>Anguilla</taxon>
    </lineage>
</organism>
<feature type="compositionally biased region" description="Polar residues" evidence="1">
    <location>
        <begin position="1"/>
        <end position="12"/>
    </location>
</feature>
<accession>A0A0E9UY81</accession>
<protein>
    <submittedName>
        <fullName evidence="2">Uncharacterized protein</fullName>
    </submittedName>
</protein>